<dbReference type="GO" id="GO:0061630">
    <property type="term" value="F:ubiquitin protein ligase activity"/>
    <property type="evidence" value="ECO:0007669"/>
    <property type="project" value="UniProtKB-UniRule"/>
</dbReference>
<keyword evidence="13 15" id="KW-0862">Zinc</keyword>
<dbReference type="InterPro" id="IPR013083">
    <property type="entry name" value="Znf_RING/FYVE/PHD"/>
</dbReference>
<dbReference type="PANTHER" id="PTHR12389">
    <property type="entry name" value="ZINC FINGER PROTEIN 294"/>
    <property type="match status" value="1"/>
</dbReference>
<evidence type="ECO:0000256" key="13">
    <source>
        <dbReference type="ARBA" id="ARBA00022833"/>
    </source>
</evidence>
<dbReference type="GO" id="GO:0016567">
    <property type="term" value="P:protein ubiquitination"/>
    <property type="evidence" value="ECO:0007669"/>
    <property type="project" value="UniProtKB-UniPathway"/>
</dbReference>
<evidence type="ECO:0000256" key="6">
    <source>
        <dbReference type="ARBA" id="ARBA00017157"/>
    </source>
</evidence>
<keyword evidence="10" id="KW-0677">Repeat</keyword>
<evidence type="ECO:0000256" key="14">
    <source>
        <dbReference type="PROSITE-ProRule" id="PRU00175"/>
    </source>
</evidence>
<dbReference type="CDD" id="cd16491">
    <property type="entry name" value="RING-CH-C4HC3_LTN1"/>
    <property type="match status" value="1"/>
</dbReference>
<evidence type="ECO:0000256" key="12">
    <source>
        <dbReference type="ARBA" id="ARBA00022786"/>
    </source>
</evidence>
<feature type="domain" description="RING-type" evidence="16">
    <location>
        <begin position="1775"/>
        <end position="1822"/>
    </location>
</feature>
<proteinExistence type="inferred from homology"/>
<dbReference type="Pfam" id="PF22958">
    <property type="entry name" value="Ltn1_1st"/>
    <property type="match status" value="1"/>
</dbReference>
<comment type="similarity">
    <text evidence="4 15">Belongs to the LTN1 family.</text>
</comment>
<dbReference type="GO" id="GO:0043023">
    <property type="term" value="F:ribosomal large subunit binding"/>
    <property type="evidence" value="ECO:0007669"/>
    <property type="project" value="TreeGrafter"/>
</dbReference>
<dbReference type="Gene3D" id="3.30.40.10">
    <property type="entry name" value="Zinc/RING finger domain, C3HC4 (zinc finger)"/>
    <property type="match status" value="1"/>
</dbReference>
<dbReference type="InterPro" id="IPR054476">
    <property type="entry name" value="Ltn1_N"/>
</dbReference>
<protein>
    <recommendedName>
        <fullName evidence="6 15">E3 ubiquitin-protein ligase listerin</fullName>
        <ecNumber evidence="5 15">2.3.2.27</ecNumber>
    </recommendedName>
    <alternativeName>
        <fullName evidence="15">RING-type E3 ubiquitin transferase listerin</fullName>
    </alternativeName>
</protein>
<dbReference type="FunFam" id="3.30.40.10:FF:000038">
    <property type="entry name" value="E3 ubiquitin-protein ligase listerin"/>
    <property type="match status" value="1"/>
</dbReference>
<dbReference type="InterPro" id="IPR039795">
    <property type="entry name" value="LTN1/Rkr1"/>
</dbReference>
<keyword evidence="18" id="KW-1185">Reference proteome</keyword>
<comment type="caution">
    <text evidence="17">The sequence shown here is derived from an EMBL/GenBank/DDBJ whole genome shotgun (WGS) entry which is preliminary data.</text>
</comment>
<evidence type="ECO:0000256" key="1">
    <source>
        <dbReference type="ARBA" id="ARBA00000900"/>
    </source>
</evidence>
<dbReference type="Proteomes" id="UP000054937">
    <property type="component" value="Unassembled WGS sequence"/>
</dbReference>
<name>A0A0V0QTE6_PSEPJ</name>
<evidence type="ECO:0000256" key="9">
    <source>
        <dbReference type="ARBA" id="ARBA00022723"/>
    </source>
</evidence>
<dbReference type="GO" id="GO:0008270">
    <property type="term" value="F:zinc ion binding"/>
    <property type="evidence" value="ECO:0007669"/>
    <property type="project" value="UniProtKB-KW"/>
</dbReference>
<dbReference type="EMBL" id="LDAU01000109">
    <property type="protein sequence ID" value="KRX05258.1"/>
    <property type="molecule type" value="Genomic_DNA"/>
</dbReference>
<dbReference type="Pfam" id="PF23009">
    <property type="entry name" value="UBC_like"/>
    <property type="match status" value="1"/>
</dbReference>
<dbReference type="OMA" id="LPKMACR"/>
<dbReference type="GO" id="GO:1990116">
    <property type="term" value="P:ribosome-associated ubiquitin-dependent protein catabolic process"/>
    <property type="evidence" value="ECO:0007669"/>
    <property type="project" value="UniProtKB-UniRule"/>
</dbReference>
<dbReference type="PROSITE" id="PS50089">
    <property type="entry name" value="ZF_RING_2"/>
    <property type="match status" value="1"/>
</dbReference>
<evidence type="ECO:0000313" key="18">
    <source>
        <dbReference type="Proteomes" id="UP000054937"/>
    </source>
</evidence>
<gene>
    <name evidence="17" type="ORF">PPERSA_00559</name>
</gene>
<evidence type="ECO:0000256" key="10">
    <source>
        <dbReference type="ARBA" id="ARBA00022737"/>
    </source>
</evidence>
<dbReference type="GO" id="GO:0072344">
    <property type="term" value="P:rescue of stalled ribosome"/>
    <property type="evidence" value="ECO:0007669"/>
    <property type="project" value="UniProtKB-UniRule"/>
</dbReference>
<evidence type="ECO:0000256" key="11">
    <source>
        <dbReference type="ARBA" id="ARBA00022771"/>
    </source>
</evidence>
<organism evidence="17 18">
    <name type="scientific">Pseudocohnilembus persalinus</name>
    <name type="common">Ciliate</name>
    <dbReference type="NCBI Taxonomy" id="266149"/>
    <lineage>
        <taxon>Eukaryota</taxon>
        <taxon>Sar</taxon>
        <taxon>Alveolata</taxon>
        <taxon>Ciliophora</taxon>
        <taxon>Intramacronucleata</taxon>
        <taxon>Oligohymenophorea</taxon>
        <taxon>Scuticociliatia</taxon>
        <taxon>Philasterida</taxon>
        <taxon>Pseudocohnilembidae</taxon>
        <taxon>Pseudocohnilembus</taxon>
    </lineage>
</organism>
<evidence type="ECO:0000256" key="7">
    <source>
        <dbReference type="ARBA" id="ARBA00022490"/>
    </source>
</evidence>
<keyword evidence="8 15" id="KW-0808">Transferase</keyword>
<evidence type="ECO:0000256" key="15">
    <source>
        <dbReference type="RuleBase" id="RU367090"/>
    </source>
</evidence>
<dbReference type="InterPro" id="IPR001841">
    <property type="entry name" value="Znf_RING"/>
</dbReference>
<sequence length="1826" mass="215826">MEEKKIKQKKGADKSAKNYKTEANLFLNQFNTNTNIFSQLSAQYLQSGQEQGIVLDANQREFIKKTLAKKDVSFNQYEPELQKILSSLNKKSEVTKLKALDQLNQYLQKQEAEFFQEFIITWSYMYKQFVTSEIDRRLLEEANRILLIIIQKNKKCIQSKYVDIFPYWFMCANDVYNQEIARIALRSFNECFPQEKQYAALNLGFQALLKTTKYYLNMNAKTIAQENINLSENQAQEICDRLTFQSLYSVKQIIQHLRNNFAENDNQEEIYSSQIFQELFELVFQELDKNGKLIFIAHLEEKKRIRTKAATIEAFNAVFDLVNSEQLKNIKEETQYQFAKIFVNLIDDKDRIVQIALWNGALVNIFKKIPKNIIQKCDQKAIEVKTLEIVKKCGNGIGQKFYQSLIFFLSFLPQASILPKRDLDQQEQTSKIEDLKESKIQEKLNFLTKFFETFSSSAKEIDDVKFFADDIVKAYFECLYFVIIKRLYPVYRLEKFQGLRKYMANFIKNQGLALQNLYVQVHDQAKQSTNVFQTLPQQFAMFLNNLNCKNFNIEENNEEEIKLVQKQLGPFMQEIEIDFEKNAVQKQNNSHLFSNYLSIFKSVLQKLNKNNISFPLISENFQLIHSKMIENIQFEQNITPESLASKIDSIQKYSKFTTILNQTSQSEIVQNILIGGKLKAVFQTIKENLIVLIKNFQNFGNQIQIYEQIAQNLIQILYNWREKKEEISAAFSELVKFLKEVYSNIDINLPQYVQLLIIGFHLIQPQLPQDYFYQYLSIKKGEKHQQENLITKTLTLQKRQYKQVQENYSQFFQEQEDLQNFIQFLVVQSFEKIKIYSKLFLPCQIMCLISFSDEKNVESIFQPLVKIQNGLKSEILDKKSKNFYNLDVIENIATVYNVYEQNNLKKESHFIQQYSEIFDNILDIINHLYQNKLVSKAKSLLYVFTQHLKKDEKDNKIQQFFENSLKKIVENHMINFFTKNQEKQVQSYENFNAFQQFIMDLLKYLQNFNFKKQIYLIVEQVFQKKYFKSVEFELKCWKIIQIIINQTCQSIDLQQYFTEKLVDSENYFWLFSIFLSTNSCIAIMETIQIRKYFIDFSNQSIKPILQEGVDKSGKNREQLMKLINYMLNKAVDQSLVYAYGLKLYVKDIFAEEQLNQQILQQIFDEILIPFIEKLLQESEKGSEKKYRQAIVLNNILSLYMKSDILKEESLSTVQNNLTQNFQKAKEANQISRCLVILDILSSFSQQKYILENSESIANYLFEITSTIFSEKNKVSDVPENYQVSVFFDCINYIIETNTIDSLIPQLSVLEKIFRQTLEFNAKYQPYSSQALQKTLQFLRKVIPLMELFSDDFKYFAINSILDTCVLKFKQEDDLQNDKNQEKMLENQKDEAFDLLIIEFAETISRFALILDQNFDENLVYELMNCSYPAIQKACFILLDHFYKNFVPSLKPIEFLPQEDPNYETNILEQIRNPDLNIDNLVNYLDCNAVLIPSQKAQMEQIDQQQFDNDLENDENEEQETQEPSIVQPETYSFLLTWISFINKINSPLIDENNDKLKKVLTVYLDENKELYTNFLTILFNSIDQLDYNEQQLKEIIKPEEISRLSVEWSDFLNQQSLFILLIQSLYIFCTKFPSYLRIWIDETQDKKFAKLSENLIKTFISTAIFANEVETIELSQSQWQSEEFNIYVQRNTREISAVYTKESQKLEIYLQVPPEYPIKPIVTDIKRGVKIDQMKLQKWMLMMKSLLLNQNGNIKDILVRWKDNLDKVFEGIEECPICYYVIHSSTGELPKLSCKTCKYKFHSTCIHKWFNSSNKSDCPMCKSQFM</sequence>
<evidence type="ECO:0000259" key="16">
    <source>
        <dbReference type="PROSITE" id="PS50089"/>
    </source>
</evidence>
<dbReference type="GO" id="GO:1990112">
    <property type="term" value="C:RQC complex"/>
    <property type="evidence" value="ECO:0007669"/>
    <property type="project" value="UniProtKB-UniRule"/>
</dbReference>
<comment type="catalytic activity">
    <reaction evidence="1 15">
        <text>S-ubiquitinyl-[E2 ubiquitin-conjugating enzyme]-L-cysteine + [acceptor protein]-L-lysine = [E2 ubiquitin-conjugating enzyme]-L-cysteine + N(6)-ubiquitinyl-[acceptor protein]-L-lysine.</text>
        <dbReference type="EC" id="2.3.2.27"/>
    </reaction>
</comment>
<keyword evidence="11 14" id="KW-0863">Zinc-finger</keyword>
<evidence type="ECO:0000256" key="3">
    <source>
        <dbReference type="ARBA" id="ARBA00004906"/>
    </source>
</evidence>
<dbReference type="InterPro" id="IPR054478">
    <property type="entry name" value="LTN1_UBC"/>
</dbReference>
<comment type="subunit">
    <text evidence="15">Component of the ribosome quality control complex (RQC).</text>
</comment>
<dbReference type="GO" id="GO:0005829">
    <property type="term" value="C:cytosol"/>
    <property type="evidence" value="ECO:0007669"/>
    <property type="project" value="UniProtKB-SubCell"/>
</dbReference>
<keyword evidence="9 15" id="KW-0479">Metal-binding</keyword>
<dbReference type="SMART" id="SM00184">
    <property type="entry name" value="RING"/>
    <property type="match status" value="1"/>
</dbReference>
<dbReference type="InParanoid" id="A0A0V0QTE6"/>
<evidence type="ECO:0000256" key="2">
    <source>
        <dbReference type="ARBA" id="ARBA00004514"/>
    </source>
</evidence>
<comment type="function">
    <text evidence="15">E3 ubiquitin-protein ligase. Component of the ribosome quality control complex (RQC), a ribosome-associated complex that mediates ubiquitination and extraction of incompletely synthesized nascent chains for proteasomal degradation.</text>
</comment>
<evidence type="ECO:0000313" key="17">
    <source>
        <dbReference type="EMBL" id="KRX05258.1"/>
    </source>
</evidence>
<dbReference type="PANTHER" id="PTHR12389:SF0">
    <property type="entry name" value="E3 UBIQUITIN-PROTEIN LIGASE LISTERIN"/>
    <property type="match status" value="1"/>
</dbReference>
<dbReference type="UniPathway" id="UPA00143"/>
<evidence type="ECO:0000256" key="5">
    <source>
        <dbReference type="ARBA" id="ARBA00012483"/>
    </source>
</evidence>
<evidence type="ECO:0000256" key="4">
    <source>
        <dbReference type="ARBA" id="ARBA00007997"/>
    </source>
</evidence>
<dbReference type="OrthoDB" id="313594at2759"/>
<dbReference type="EC" id="2.3.2.27" evidence="5 15"/>
<evidence type="ECO:0000256" key="8">
    <source>
        <dbReference type="ARBA" id="ARBA00022679"/>
    </source>
</evidence>
<dbReference type="InterPro" id="IPR039804">
    <property type="entry name" value="RING-CH-C4HC3_LTN1"/>
</dbReference>
<comment type="subcellular location">
    <subcellularLocation>
        <location evidence="2">Cytoplasm</location>
        <location evidence="2">Cytosol</location>
    </subcellularLocation>
</comment>
<keyword evidence="12 15" id="KW-0833">Ubl conjugation pathway</keyword>
<accession>A0A0V0QTE6</accession>
<keyword evidence="7" id="KW-0963">Cytoplasm</keyword>
<comment type="pathway">
    <text evidence="3 15">Protein modification; protein ubiquitination.</text>
</comment>
<dbReference type="SUPFAM" id="SSF57850">
    <property type="entry name" value="RING/U-box"/>
    <property type="match status" value="1"/>
</dbReference>
<reference evidence="17 18" key="1">
    <citation type="journal article" date="2015" name="Sci. Rep.">
        <title>Genome of the facultative scuticociliatosis pathogen Pseudocohnilembus persalinus provides insight into its virulence through horizontal gene transfer.</title>
        <authorList>
            <person name="Xiong J."/>
            <person name="Wang G."/>
            <person name="Cheng J."/>
            <person name="Tian M."/>
            <person name="Pan X."/>
            <person name="Warren A."/>
            <person name="Jiang C."/>
            <person name="Yuan D."/>
            <person name="Miao W."/>
        </authorList>
    </citation>
    <scope>NUCLEOTIDE SEQUENCE [LARGE SCALE GENOMIC DNA]</scope>
    <source>
        <strain evidence="17">36N120E</strain>
    </source>
</reference>